<comment type="caution">
    <text evidence="2">The sequence shown here is derived from an EMBL/GenBank/DDBJ whole genome shotgun (WGS) entry which is preliminary data.</text>
</comment>
<dbReference type="EMBL" id="CAJOBC010091537">
    <property type="protein sequence ID" value="CAF4401654.1"/>
    <property type="molecule type" value="Genomic_DNA"/>
</dbReference>
<accession>A0A815WFA3</accession>
<organism evidence="2 4">
    <name type="scientific">Didymodactylos carnosus</name>
    <dbReference type="NCBI Taxonomy" id="1234261"/>
    <lineage>
        <taxon>Eukaryota</taxon>
        <taxon>Metazoa</taxon>
        <taxon>Spiralia</taxon>
        <taxon>Gnathifera</taxon>
        <taxon>Rotifera</taxon>
        <taxon>Eurotatoria</taxon>
        <taxon>Bdelloidea</taxon>
        <taxon>Philodinida</taxon>
        <taxon>Philodinidae</taxon>
        <taxon>Didymodactylos</taxon>
    </lineage>
</organism>
<dbReference type="AlphaFoldDB" id="A0A815WFA3"/>
<evidence type="ECO:0000313" key="4">
    <source>
        <dbReference type="Proteomes" id="UP000663829"/>
    </source>
</evidence>
<dbReference type="Proteomes" id="UP000681722">
    <property type="component" value="Unassembled WGS sequence"/>
</dbReference>
<sequence>MPSLNPSLDRTNVDQFYMNPNNYPLMSQQMPISNMPINGQHSMNFNQISSSPQQYQSSLNNSSSHSSHHSSSNSLSSSMNKPKRLTFLQVIAIYNEITNVWPTEKWLTFMNSNTDETFLTLNCPHSMTIQMAIDRHYLLTKKQYLSKLPERLLIKNSQQNPEIFITPNSTISLENLFLNENDTGNVVTYKLMAIICGNNPDMMFYREPTTDYWYFYRNEAEQATLSVRLSDENKKLLDSLIQEEIHPITNLYGFDKSLATIFTTPQFYVYQPVI</sequence>
<reference evidence="2" key="1">
    <citation type="submission" date="2021-02" db="EMBL/GenBank/DDBJ databases">
        <authorList>
            <person name="Nowell W R."/>
        </authorList>
    </citation>
    <scope>NUCLEOTIDE SEQUENCE</scope>
</reference>
<evidence type="ECO:0000313" key="3">
    <source>
        <dbReference type="EMBL" id="CAF4401654.1"/>
    </source>
</evidence>
<keyword evidence="4" id="KW-1185">Reference proteome</keyword>
<protein>
    <submittedName>
        <fullName evidence="2">Uncharacterized protein</fullName>
    </submittedName>
</protein>
<evidence type="ECO:0000256" key="1">
    <source>
        <dbReference type="SAM" id="MobiDB-lite"/>
    </source>
</evidence>
<proteinExistence type="predicted"/>
<feature type="region of interest" description="Disordered" evidence="1">
    <location>
        <begin position="29"/>
        <end position="79"/>
    </location>
</feature>
<dbReference type="Proteomes" id="UP000663829">
    <property type="component" value="Unassembled WGS sequence"/>
</dbReference>
<evidence type="ECO:0000313" key="2">
    <source>
        <dbReference type="EMBL" id="CAF1541241.1"/>
    </source>
</evidence>
<feature type="compositionally biased region" description="Low complexity" evidence="1">
    <location>
        <begin position="49"/>
        <end position="78"/>
    </location>
</feature>
<gene>
    <name evidence="2" type="ORF">GPM918_LOCUS38640</name>
    <name evidence="3" type="ORF">SRO942_LOCUS39481</name>
</gene>
<dbReference type="EMBL" id="CAJNOQ010025896">
    <property type="protein sequence ID" value="CAF1541241.1"/>
    <property type="molecule type" value="Genomic_DNA"/>
</dbReference>
<feature type="compositionally biased region" description="Polar residues" evidence="1">
    <location>
        <begin position="29"/>
        <end position="48"/>
    </location>
</feature>
<name>A0A815WFA3_9BILA</name>